<dbReference type="EMBL" id="JBHTMK010000079">
    <property type="protein sequence ID" value="MFD1374238.1"/>
    <property type="molecule type" value="Genomic_DNA"/>
</dbReference>
<dbReference type="InterPro" id="IPR011335">
    <property type="entry name" value="Restrct_endonuc-II-like"/>
</dbReference>
<keyword evidence="3" id="KW-0540">Nuclease</keyword>
<dbReference type="Proteomes" id="UP001597183">
    <property type="component" value="Unassembled WGS sequence"/>
</dbReference>
<evidence type="ECO:0000313" key="3">
    <source>
        <dbReference type="EMBL" id="MFD1374238.1"/>
    </source>
</evidence>
<accession>A0ABW4AVL7</accession>
<dbReference type="GO" id="GO:0004519">
    <property type="term" value="F:endonuclease activity"/>
    <property type="evidence" value="ECO:0007669"/>
    <property type="project" value="UniProtKB-KW"/>
</dbReference>
<dbReference type="SUPFAM" id="SSF52980">
    <property type="entry name" value="Restriction endonuclease-like"/>
    <property type="match status" value="1"/>
</dbReference>
<evidence type="ECO:0000259" key="2">
    <source>
        <dbReference type="Pfam" id="PF20703"/>
    </source>
</evidence>
<feature type="domain" description="Novel STAND NTPase 1" evidence="2">
    <location>
        <begin position="262"/>
        <end position="445"/>
    </location>
</feature>
<dbReference type="InterPro" id="IPR049052">
    <property type="entry name" value="nSTAND1"/>
</dbReference>
<keyword evidence="3" id="KW-0378">Hydrolase</keyword>
<dbReference type="Pfam" id="PF20703">
    <property type="entry name" value="nSTAND1"/>
    <property type="match status" value="1"/>
</dbReference>
<protein>
    <submittedName>
        <fullName evidence="3">Restriction endonuclease</fullName>
        <ecNumber evidence="3">3.1.21.-</ecNumber>
    </submittedName>
</protein>
<keyword evidence="4" id="KW-1185">Reference proteome</keyword>
<reference evidence="4" key="1">
    <citation type="journal article" date="2019" name="Int. J. Syst. Evol. Microbiol.">
        <title>The Global Catalogue of Microorganisms (GCM) 10K type strain sequencing project: providing services to taxonomists for standard genome sequencing and annotation.</title>
        <authorList>
            <consortium name="The Broad Institute Genomics Platform"/>
            <consortium name="The Broad Institute Genome Sequencing Center for Infectious Disease"/>
            <person name="Wu L."/>
            <person name="Ma J."/>
        </authorList>
    </citation>
    <scope>NUCLEOTIDE SEQUENCE [LARGE SCALE GENOMIC DNA]</scope>
    <source>
        <strain evidence="4">CCM 7526</strain>
    </source>
</reference>
<dbReference type="Pfam" id="PF04471">
    <property type="entry name" value="Mrr_cat"/>
    <property type="match status" value="1"/>
</dbReference>
<dbReference type="InterPro" id="IPR007560">
    <property type="entry name" value="Restrct_endonuc_IV_Mrr"/>
</dbReference>
<dbReference type="Gene3D" id="3.40.50.300">
    <property type="entry name" value="P-loop containing nucleotide triphosphate hydrolases"/>
    <property type="match status" value="1"/>
</dbReference>
<evidence type="ECO:0000259" key="1">
    <source>
        <dbReference type="Pfam" id="PF04471"/>
    </source>
</evidence>
<name>A0ABW4AVL7_9ACTN</name>
<dbReference type="InterPro" id="IPR027417">
    <property type="entry name" value="P-loop_NTPase"/>
</dbReference>
<organism evidence="3 4">
    <name type="scientific">Actinoplanes sichuanensis</name>
    <dbReference type="NCBI Taxonomy" id="512349"/>
    <lineage>
        <taxon>Bacteria</taxon>
        <taxon>Bacillati</taxon>
        <taxon>Actinomycetota</taxon>
        <taxon>Actinomycetes</taxon>
        <taxon>Micromonosporales</taxon>
        <taxon>Micromonosporaceae</taxon>
        <taxon>Actinoplanes</taxon>
    </lineage>
</organism>
<evidence type="ECO:0000313" key="4">
    <source>
        <dbReference type="Proteomes" id="UP001597183"/>
    </source>
</evidence>
<feature type="domain" description="Restriction endonuclease type IV Mrr" evidence="1">
    <location>
        <begin position="27"/>
        <end position="128"/>
    </location>
</feature>
<dbReference type="EC" id="3.1.21.-" evidence="3"/>
<comment type="caution">
    <text evidence="3">The sequence shown here is derived from an EMBL/GenBank/DDBJ whole genome shotgun (WGS) entry which is preliminary data.</text>
</comment>
<dbReference type="RefSeq" id="WP_317794164.1">
    <property type="nucleotide sequence ID" value="NZ_AP028461.1"/>
</dbReference>
<dbReference type="GO" id="GO:0016787">
    <property type="term" value="F:hydrolase activity"/>
    <property type="evidence" value="ECO:0007669"/>
    <property type="project" value="UniProtKB-KW"/>
</dbReference>
<sequence length="912" mass="100846">MQSTTVQETQVMVLAAGNTPAAAATARGHLFERFIAKVLEQFGFDQPTVRILNNTSDGIELDIAVRHRLTGRRAIAECKAYTSAIHARELTSFYGKLGAERLESSEQIDGFFFALPRLTNNGAEQARKLEKDPGFRYLDADHVAQIVRDIGIITTAPDTLTGTLISDSIILVTEHGVFSAAKRLDPSSRTTAEVVVWAAGAAPVPMPVVELLKSSPYAASSPVRDARGELLLQHIRHTESETPVIVEVRGSQSDFEYQLPASPQYFVGRRKVIAELESVISNAPATFVINAKSGWGKSSLALRLRKSILAKRGHAIVFDTRTASSREYVTAAIRSAAIRAEAAKILHLPSNASWASLASALETLRNSQWAANAGPLLIFFDQFENVFKEETITREFRDLALGIAEVGKPIVVGFAWKTDLVGWVEGHPFQLREEIRAQATVANLKELGPSEIDNLLGRLERSLDAKLLPDLKQRLREISQGLPWLFKKLAGHVLREVQDGKTQSELVSEALNVQSLFESDLAELQPIEREALLHIARYAPVPVSEVEDRLPAGAIQSLVDRRLVVQIAERLDTYWDIFRDFLTTGRIPIEESYTLRLPPSSVGRLLREVMAAGGDAPVPHLAARLATSETVIYNLARELRVFGVVTYEPNRVKFTREFYESADPEDDLRRRVTTSLRRHKAFSACAHLLEKNDGEITQSIFAAALPKAFPAIAATENTWLNYARSFAQWFHYAGLIRYRNKTIIAVDDHAIIPKQLLFTEEADTRRPEFFPQRAPGPALALVKRLAAVGSICIRGDAKTTLTSRDLLILGIAKVDKERNLTLLTKEGVDSSGNLNPIVLRALIEKVPGCKSAIDELTRNPETSTDQIGEILKDAQNATWSESWTRGVGKQMRAWAKAAGVREIGHRSVRATS</sequence>
<dbReference type="SUPFAM" id="SSF52540">
    <property type="entry name" value="P-loop containing nucleoside triphosphate hydrolases"/>
    <property type="match status" value="1"/>
</dbReference>
<proteinExistence type="predicted"/>
<keyword evidence="3" id="KW-0255">Endonuclease</keyword>
<gene>
    <name evidence="3" type="ORF">ACFQ5G_53675</name>
</gene>